<proteinExistence type="predicted"/>
<gene>
    <name evidence="3" type="ORF">EV668_3320</name>
</gene>
<sequence length="319" mass="33892">MARTLPGTALAMVLAMALTMALTVSSACAAAWTERGVASGGLHGVLTLPDVEARGSGVLILAGSGPVDRDGNLPGLMNNSLKFLAHALAERGIVSLRVDKRGVGSSAAAGGREEDLRFGTFVDDAAAWSAVLKREGRVERLVLLGHSEGALVATLVAQRIRPAGLVLLAGAGEPASAVIERQLKAAGAPERLQERSREIVRSLMRGEAVTDVPAELAPLYRSSVQNYLMSWLPLDPARELARTDCPILIVQGTSDLQVSVEDARRLHAARPSSRLEIVETMNHVLKDAPSERATNLATYRDPDRPLSSPLVPAIERFVR</sequence>
<dbReference type="Gene3D" id="3.40.50.1820">
    <property type="entry name" value="alpha/beta hydrolase"/>
    <property type="match status" value="1"/>
</dbReference>
<dbReference type="InterPro" id="IPR053145">
    <property type="entry name" value="AB_hydrolase_Est10"/>
</dbReference>
<evidence type="ECO:0000313" key="4">
    <source>
        <dbReference type="Proteomes" id="UP000295122"/>
    </source>
</evidence>
<feature type="chain" id="PRO_5020667025" description="Serine aminopeptidase S33 domain-containing protein" evidence="1">
    <location>
        <begin position="30"/>
        <end position="319"/>
    </location>
</feature>
<evidence type="ECO:0000313" key="3">
    <source>
        <dbReference type="EMBL" id="TDR90469.1"/>
    </source>
</evidence>
<keyword evidence="1" id="KW-0732">Signal</keyword>
<dbReference type="PROSITE" id="PS51257">
    <property type="entry name" value="PROKAR_LIPOPROTEIN"/>
    <property type="match status" value="1"/>
</dbReference>
<comment type="caution">
    <text evidence="3">The sequence shown here is derived from an EMBL/GenBank/DDBJ whole genome shotgun (WGS) entry which is preliminary data.</text>
</comment>
<dbReference type="Pfam" id="PF12146">
    <property type="entry name" value="Hydrolase_4"/>
    <property type="match status" value="1"/>
</dbReference>
<dbReference type="SUPFAM" id="SSF53474">
    <property type="entry name" value="alpha/beta-Hydrolases"/>
    <property type="match status" value="1"/>
</dbReference>
<dbReference type="AlphaFoldDB" id="A0A4V3DXX9"/>
<organism evidence="3 4">
    <name type="scientific">Enterovirga rhinocerotis</name>
    <dbReference type="NCBI Taxonomy" id="1339210"/>
    <lineage>
        <taxon>Bacteria</taxon>
        <taxon>Pseudomonadati</taxon>
        <taxon>Pseudomonadota</taxon>
        <taxon>Alphaproteobacteria</taxon>
        <taxon>Hyphomicrobiales</taxon>
        <taxon>Methylobacteriaceae</taxon>
        <taxon>Enterovirga</taxon>
    </lineage>
</organism>
<feature type="signal peptide" evidence="1">
    <location>
        <begin position="1"/>
        <end position="29"/>
    </location>
</feature>
<dbReference type="InterPro" id="IPR029058">
    <property type="entry name" value="AB_hydrolase_fold"/>
</dbReference>
<evidence type="ECO:0000256" key="1">
    <source>
        <dbReference type="SAM" id="SignalP"/>
    </source>
</evidence>
<dbReference type="PANTHER" id="PTHR43265:SF1">
    <property type="entry name" value="ESTERASE ESTD"/>
    <property type="match status" value="1"/>
</dbReference>
<dbReference type="RefSeq" id="WP_245513234.1">
    <property type="nucleotide sequence ID" value="NZ_SNZR01000013.1"/>
</dbReference>
<reference evidence="3 4" key="1">
    <citation type="submission" date="2019-03" db="EMBL/GenBank/DDBJ databases">
        <title>Genomic Encyclopedia of Type Strains, Phase IV (KMG-IV): sequencing the most valuable type-strain genomes for metagenomic binning, comparative biology and taxonomic classification.</title>
        <authorList>
            <person name="Goeker M."/>
        </authorList>
    </citation>
    <scope>NUCLEOTIDE SEQUENCE [LARGE SCALE GENOMIC DNA]</scope>
    <source>
        <strain evidence="3 4">DSM 25903</strain>
    </source>
</reference>
<protein>
    <recommendedName>
        <fullName evidence="2">Serine aminopeptidase S33 domain-containing protein</fullName>
    </recommendedName>
</protein>
<dbReference type="PANTHER" id="PTHR43265">
    <property type="entry name" value="ESTERASE ESTD"/>
    <property type="match status" value="1"/>
</dbReference>
<evidence type="ECO:0000259" key="2">
    <source>
        <dbReference type="Pfam" id="PF12146"/>
    </source>
</evidence>
<accession>A0A4V3DXX9</accession>
<dbReference type="InterPro" id="IPR022742">
    <property type="entry name" value="Hydrolase_4"/>
</dbReference>
<dbReference type="Proteomes" id="UP000295122">
    <property type="component" value="Unassembled WGS sequence"/>
</dbReference>
<keyword evidence="4" id="KW-1185">Reference proteome</keyword>
<name>A0A4V3DXX9_9HYPH</name>
<dbReference type="EMBL" id="SNZR01000013">
    <property type="protein sequence ID" value="TDR90469.1"/>
    <property type="molecule type" value="Genomic_DNA"/>
</dbReference>
<feature type="domain" description="Serine aminopeptidase S33" evidence="2">
    <location>
        <begin position="84"/>
        <end position="283"/>
    </location>
</feature>
<dbReference type="GO" id="GO:0052689">
    <property type="term" value="F:carboxylic ester hydrolase activity"/>
    <property type="evidence" value="ECO:0007669"/>
    <property type="project" value="TreeGrafter"/>
</dbReference>